<dbReference type="STRING" id="1316194.A0A1Q5T8F9"/>
<feature type="region of interest" description="Disordered" evidence="1">
    <location>
        <begin position="214"/>
        <end position="316"/>
    </location>
</feature>
<sequence length="351" mass="38615">MPDMPALFHQSASPPKLDLASANSQFFQVPMSASASSSLYSLSVSRKRARRDTEKLSSKFEASSEVASASPLLQAEYGKTNSHDQFLHSADLDYRPNRYRESFLPPSLDNSVDSLDPDLHGTSRKRTRRDSILTSPCAEDASPNSTRSIGWGRTVINAVGKVLDLCWSGAFRGFYAGGGQGYDMQAGSPAPFTASWEAGPASAEKERIFRTPIPGQYPEEDIDRSWVVIPSDPTDPFGGDGASSPSARPRRIHQASSPRRRPAVMPKLNKRTSSSMRPSTPTRHQGLPSPRLSQGPGSAEMQRYAAQIRRREREEDASIKRLNRQLQAMIREGKQALGSTVEVDDLDMDFD</sequence>
<dbReference type="EMBL" id="MNBE01000698">
    <property type="protein sequence ID" value="OKO96516.1"/>
    <property type="molecule type" value="Genomic_DNA"/>
</dbReference>
<dbReference type="Proteomes" id="UP000186955">
    <property type="component" value="Unassembled WGS sequence"/>
</dbReference>
<organism evidence="2 3">
    <name type="scientific">Penicillium subrubescens</name>
    <dbReference type="NCBI Taxonomy" id="1316194"/>
    <lineage>
        <taxon>Eukaryota</taxon>
        <taxon>Fungi</taxon>
        <taxon>Dikarya</taxon>
        <taxon>Ascomycota</taxon>
        <taxon>Pezizomycotina</taxon>
        <taxon>Eurotiomycetes</taxon>
        <taxon>Eurotiomycetidae</taxon>
        <taxon>Eurotiales</taxon>
        <taxon>Aspergillaceae</taxon>
        <taxon>Penicillium</taxon>
    </lineage>
</organism>
<reference evidence="2 3" key="1">
    <citation type="submission" date="2016-10" db="EMBL/GenBank/DDBJ databases">
        <title>Genome sequence of the ascomycete fungus Penicillium subrubescens.</title>
        <authorList>
            <person name="De Vries R.P."/>
            <person name="Peng M."/>
            <person name="Dilokpimol A."/>
            <person name="Hilden K."/>
            <person name="Makela M.R."/>
            <person name="Grigoriev I."/>
            <person name="Riley R."/>
            <person name="Granchi Z."/>
        </authorList>
    </citation>
    <scope>NUCLEOTIDE SEQUENCE [LARGE SCALE GENOMIC DNA]</scope>
    <source>
        <strain evidence="2 3">CBS 132785</strain>
    </source>
</reference>
<name>A0A1Q5T8F9_9EURO</name>
<dbReference type="AlphaFoldDB" id="A0A1Q5T8F9"/>
<feature type="region of interest" description="Disordered" evidence="1">
    <location>
        <begin position="103"/>
        <end position="148"/>
    </location>
</feature>
<evidence type="ECO:0000256" key="1">
    <source>
        <dbReference type="SAM" id="MobiDB-lite"/>
    </source>
</evidence>
<comment type="caution">
    <text evidence="2">The sequence shown here is derived from an EMBL/GenBank/DDBJ whole genome shotgun (WGS) entry which is preliminary data.</text>
</comment>
<keyword evidence="3" id="KW-1185">Reference proteome</keyword>
<feature type="compositionally biased region" description="Basic residues" evidence="1">
    <location>
        <begin position="248"/>
        <end position="262"/>
    </location>
</feature>
<proteinExistence type="predicted"/>
<protein>
    <submittedName>
        <fullName evidence="2">Uncharacterized protein</fullName>
    </submittedName>
</protein>
<evidence type="ECO:0000313" key="2">
    <source>
        <dbReference type="EMBL" id="OKO96516.1"/>
    </source>
</evidence>
<feature type="compositionally biased region" description="Low complexity" evidence="1">
    <location>
        <begin position="271"/>
        <end position="283"/>
    </location>
</feature>
<accession>A0A1Q5T8F9</accession>
<evidence type="ECO:0000313" key="3">
    <source>
        <dbReference type="Proteomes" id="UP000186955"/>
    </source>
</evidence>
<gene>
    <name evidence="2" type="ORF">PENSUB_10691</name>
</gene>